<dbReference type="OrthoDB" id="9862921at2"/>
<protein>
    <recommendedName>
        <fullName evidence="1">Phasin domain-containing protein</fullName>
    </recommendedName>
</protein>
<organism evidence="2 3">
    <name type="scientific">Leucothrix pacifica</name>
    <dbReference type="NCBI Taxonomy" id="1247513"/>
    <lineage>
        <taxon>Bacteria</taxon>
        <taxon>Pseudomonadati</taxon>
        <taxon>Pseudomonadota</taxon>
        <taxon>Gammaproteobacteria</taxon>
        <taxon>Thiotrichales</taxon>
        <taxon>Thiotrichaceae</taxon>
        <taxon>Leucothrix</taxon>
    </lineage>
</organism>
<dbReference type="EMBL" id="QGKM01000014">
    <property type="protein sequence ID" value="PWQ98880.1"/>
    <property type="molecule type" value="Genomic_DNA"/>
</dbReference>
<evidence type="ECO:0000259" key="1">
    <source>
        <dbReference type="Pfam" id="PF09361"/>
    </source>
</evidence>
<name>A0A317CR35_9GAMM</name>
<dbReference type="RefSeq" id="WP_109837042.1">
    <property type="nucleotide sequence ID" value="NZ_QGKM01000014.1"/>
</dbReference>
<reference evidence="2 3" key="1">
    <citation type="submission" date="2018-05" db="EMBL/GenBank/DDBJ databases">
        <title>Leucothrix arctica sp. nov., isolated from Arctic seawater.</title>
        <authorList>
            <person name="Choi A."/>
            <person name="Baek K."/>
        </authorList>
    </citation>
    <scope>NUCLEOTIDE SEQUENCE [LARGE SCALE GENOMIC DNA]</scope>
    <source>
        <strain evidence="2 3">JCM 18388</strain>
    </source>
</reference>
<dbReference type="Pfam" id="PF09361">
    <property type="entry name" value="Phasin_2"/>
    <property type="match status" value="1"/>
</dbReference>
<sequence>MTQAFDFEKALAPSKAMTSLAIEKAEALIALNTELLSKYSAMTIANTKEAIEVKDAEAAKAYFSKQGDVAKEVMESIMEDSKKVAKISEEYTAEVQKLVAESVKS</sequence>
<dbReference type="InterPro" id="IPR018968">
    <property type="entry name" value="Phasin"/>
</dbReference>
<dbReference type="AlphaFoldDB" id="A0A317CR35"/>
<evidence type="ECO:0000313" key="2">
    <source>
        <dbReference type="EMBL" id="PWQ98880.1"/>
    </source>
</evidence>
<gene>
    <name evidence="2" type="ORF">DKW60_07495</name>
</gene>
<dbReference type="NCBIfam" id="TIGR01841">
    <property type="entry name" value="phasin"/>
    <property type="match status" value="1"/>
</dbReference>
<proteinExistence type="predicted"/>
<keyword evidence="3" id="KW-1185">Reference proteome</keyword>
<dbReference type="InterPro" id="IPR010127">
    <property type="entry name" value="Phasin_subfam-1"/>
</dbReference>
<accession>A0A317CR35</accession>
<evidence type="ECO:0000313" key="3">
    <source>
        <dbReference type="Proteomes" id="UP000245539"/>
    </source>
</evidence>
<comment type="caution">
    <text evidence="2">The sequence shown here is derived from an EMBL/GenBank/DDBJ whole genome shotgun (WGS) entry which is preliminary data.</text>
</comment>
<feature type="domain" description="Phasin" evidence="1">
    <location>
        <begin position="8"/>
        <end position="102"/>
    </location>
</feature>
<dbReference type="Proteomes" id="UP000245539">
    <property type="component" value="Unassembled WGS sequence"/>
</dbReference>